<evidence type="ECO:0000256" key="2">
    <source>
        <dbReference type="ARBA" id="ARBA00022692"/>
    </source>
</evidence>
<gene>
    <name evidence="6" type="ORF">EHS25_006546</name>
</gene>
<evidence type="ECO:0008006" key="8">
    <source>
        <dbReference type="Google" id="ProtNLM"/>
    </source>
</evidence>
<dbReference type="Pfam" id="PF00083">
    <property type="entry name" value="Sugar_tr"/>
    <property type="match status" value="1"/>
</dbReference>
<feature type="transmembrane region" description="Helical" evidence="5">
    <location>
        <begin position="6"/>
        <end position="24"/>
    </location>
</feature>
<name>A0A427YRZ1_9TREE</name>
<keyword evidence="2 5" id="KW-0812">Transmembrane</keyword>
<proteinExistence type="predicted"/>
<dbReference type="Proteomes" id="UP000279259">
    <property type="component" value="Unassembled WGS sequence"/>
</dbReference>
<dbReference type="InterPro" id="IPR036259">
    <property type="entry name" value="MFS_trans_sf"/>
</dbReference>
<dbReference type="EMBL" id="RSCD01000003">
    <property type="protein sequence ID" value="RSH93894.1"/>
    <property type="molecule type" value="Genomic_DNA"/>
</dbReference>
<dbReference type="AlphaFoldDB" id="A0A427YRZ1"/>
<evidence type="ECO:0000313" key="7">
    <source>
        <dbReference type="Proteomes" id="UP000279259"/>
    </source>
</evidence>
<organism evidence="6 7">
    <name type="scientific">Saitozyma podzolica</name>
    <dbReference type="NCBI Taxonomy" id="1890683"/>
    <lineage>
        <taxon>Eukaryota</taxon>
        <taxon>Fungi</taxon>
        <taxon>Dikarya</taxon>
        <taxon>Basidiomycota</taxon>
        <taxon>Agaricomycotina</taxon>
        <taxon>Tremellomycetes</taxon>
        <taxon>Tremellales</taxon>
        <taxon>Trimorphomycetaceae</taxon>
        <taxon>Saitozyma</taxon>
    </lineage>
</organism>
<comment type="subcellular location">
    <subcellularLocation>
        <location evidence="1">Membrane</location>
        <topology evidence="1">Multi-pass membrane protein</topology>
    </subcellularLocation>
</comment>
<evidence type="ECO:0000256" key="3">
    <source>
        <dbReference type="ARBA" id="ARBA00022989"/>
    </source>
</evidence>
<dbReference type="InterPro" id="IPR050360">
    <property type="entry name" value="MFS_Sugar_Transporters"/>
</dbReference>
<dbReference type="PANTHER" id="PTHR48022">
    <property type="entry name" value="PLASTIDIC GLUCOSE TRANSPORTER 4"/>
    <property type="match status" value="1"/>
</dbReference>
<comment type="caution">
    <text evidence="6">The sequence shown here is derived from an EMBL/GenBank/DDBJ whole genome shotgun (WGS) entry which is preliminary data.</text>
</comment>
<dbReference type="PANTHER" id="PTHR48022:SF51">
    <property type="entry name" value="ALPHA-GLUCOSIDE TRANSPORTER, PUTATIVE (AFU_ORTHOLOGUE AFUA_6G11920)-RELATED"/>
    <property type="match status" value="1"/>
</dbReference>
<evidence type="ECO:0000313" key="6">
    <source>
        <dbReference type="EMBL" id="RSH93894.1"/>
    </source>
</evidence>
<evidence type="ECO:0000256" key="5">
    <source>
        <dbReference type="SAM" id="Phobius"/>
    </source>
</evidence>
<keyword evidence="3 5" id="KW-1133">Transmembrane helix</keyword>
<sequence length="246" mass="27483">MQLPPGYHLQFSAPGLMLIALPFVPESPWHLVRMSKFEQAKKALDRIYWLSGDDTEQHLERIKQVVSLEAKHEGTDTCSYLDLFRGINRIRTFIVAMTFICQEFVGVQFVLGFSTYFFQLAGFPTSESFKLGIGVLACGFVGNALGLVLINRVGRRSLFFYGMIACTLVCLGLAVCSLIPGQSAQWGQKPSSTSELGSAKLRNKTVAWGMAVNNFWIGVTTTILLLRERRFHKTVLDLDRSATYNA</sequence>
<reference evidence="6 7" key="1">
    <citation type="submission" date="2018-11" db="EMBL/GenBank/DDBJ databases">
        <title>Genome sequence of Saitozyma podzolica DSM 27192.</title>
        <authorList>
            <person name="Aliyu H."/>
            <person name="Gorte O."/>
            <person name="Ochsenreither K."/>
        </authorList>
    </citation>
    <scope>NUCLEOTIDE SEQUENCE [LARGE SCALE GENOMIC DNA]</scope>
    <source>
        <strain evidence="6 7">DSM 27192</strain>
    </source>
</reference>
<dbReference type="GO" id="GO:0016020">
    <property type="term" value="C:membrane"/>
    <property type="evidence" value="ECO:0007669"/>
    <property type="project" value="UniProtKB-SubCell"/>
</dbReference>
<dbReference type="InterPro" id="IPR005828">
    <property type="entry name" value="MFS_sugar_transport-like"/>
</dbReference>
<keyword evidence="4 5" id="KW-0472">Membrane</keyword>
<dbReference type="OrthoDB" id="6612291at2759"/>
<accession>A0A427YRZ1</accession>
<protein>
    <recommendedName>
        <fullName evidence="8">Major facilitator superfamily (MFS) profile domain-containing protein</fullName>
    </recommendedName>
</protein>
<evidence type="ECO:0000256" key="1">
    <source>
        <dbReference type="ARBA" id="ARBA00004141"/>
    </source>
</evidence>
<feature type="transmembrane region" description="Helical" evidence="5">
    <location>
        <begin position="206"/>
        <end position="226"/>
    </location>
</feature>
<evidence type="ECO:0000256" key="4">
    <source>
        <dbReference type="ARBA" id="ARBA00023136"/>
    </source>
</evidence>
<keyword evidence="7" id="KW-1185">Reference proteome</keyword>
<feature type="transmembrane region" description="Helical" evidence="5">
    <location>
        <begin position="131"/>
        <end position="151"/>
    </location>
</feature>
<dbReference type="GO" id="GO:0005351">
    <property type="term" value="F:carbohydrate:proton symporter activity"/>
    <property type="evidence" value="ECO:0007669"/>
    <property type="project" value="TreeGrafter"/>
</dbReference>
<feature type="transmembrane region" description="Helical" evidence="5">
    <location>
        <begin position="158"/>
        <end position="180"/>
    </location>
</feature>
<dbReference type="Gene3D" id="1.20.1250.20">
    <property type="entry name" value="MFS general substrate transporter like domains"/>
    <property type="match status" value="1"/>
</dbReference>
<dbReference type="SUPFAM" id="SSF103473">
    <property type="entry name" value="MFS general substrate transporter"/>
    <property type="match status" value="1"/>
</dbReference>
<feature type="transmembrane region" description="Helical" evidence="5">
    <location>
        <begin position="93"/>
        <end position="119"/>
    </location>
</feature>